<organism evidence="2 3">
    <name type="scientific">Motilibacter rhizosphaerae</name>
    <dbReference type="NCBI Taxonomy" id="598652"/>
    <lineage>
        <taxon>Bacteria</taxon>
        <taxon>Bacillati</taxon>
        <taxon>Actinomycetota</taxon>
        <taxon>Actinomycetes</taxon>
        <taxon>Motilibacterales</taxon>
        <taxon>Motilibacteraceae</taxon>
        <taxon>Motilibacter</taxon>
    </lineage>
</organism>
<dbReference type="EMBL" id="SGXD01000004">
    <property type="protein sequence ID" value="RZS82835.1"/>
    <property type="molecule type" value="Genomic_DNA"/>
</dbReference>
<keyword evidence="1" id="KW-0812">Transmembrane</keyword>
<evidence type="ECO:0000313" key="2">
    <source>
        <dbReference type="EMBL" id="RZS82835.1"/>
    </source>
</evidence>
<name>A0A4Q7NG87_9ACTN</name>
<keyword evidence="1" id="KW-1133">Transmembrane helix</keyword>
<accession>A0A4Q7NG87</accession>
<evidence type="ECO:0000313" key="3">
    <source>
        <dbReference type="Proteomes" id="UP000293638"/>
    </source>
</evidence>
<sequence length="55" mass="6076">MPESHAAPAFYLATTYHGPVGNGRHRLPRPWEYVLAGGFSVVIVVMLLAIRSRRG</sequence>
<comment type="caution">
    <text evidence="2">The sequence shown here is derived from an EMBL/GenBank/DDBJ whole genome shotgun (WGS) entry which is preliminary data.</text>
</comment>
<feature type="transmembrane region" description="Helical" evidence="1">
    <location>
        <begin position="33"/>
        <end position="50"/>
    </location>
</feature>
<reference evidence="2 3" key="1">
    <citation type="submission" date="2019-02" db="EMBL/GenBank/DDBJ databases">
        <title>Genomic Encyclopedia of Type Strains, Phase IV (KMG-IV): sequencing the most valuable type-strain genomes for metagenomic binning, comparative biology and taxonomic classification.</title>
        <authorList>
            <person name="Goeker M."/>
        </authorList>
    </citation>
    <scope>NUCLEOTIDE SEQUENCE [LARGE SCALE GENOMIC DNA]</scope>
    <source>
        <strain evidence="2 3">DSM 45622</strain>
    </source>
</reference>
<proteinExistence type="predicted"/>
<keyword evidence="3" id="KW-1185">Reference proteome</keyword>
<gene>
    <name evidence="2" type="ORF">EV189_3230</name>
</gene>
<evidence type="ECO:0000256" key="1">
    <source>
        <dbReference type="SAM" id="Phobius"/>
    </source>
</evidence>
<dbReference type="Proteomes" id="UP000293638">
    <property type="component" value="Unassembled WGS sequence"/>
</dbReference>
<protein>
    <submittedName>
        <fullName evidence="2">Uncharacterized protein</fullName>
    </submittedName>
</protein>
<keyword evidence="1" id="KW-0472">Membrane</keyword>
<dbReference type="AlphaFoldDB" id="A0A4Q7NG87"/>